<dbReference type="Pfam" id="PF00069">
    <property type="entry name" value="Pkinase"/>
    <property type="match status" value="1"/>
</dbReference>
<dbReference type="Gene3D" id="1.10.510.10">
    <property type="entry name" value="Transferase(Phosphotransferase) domain 1"/>
    <property type="match status" value="1"/>
</dbReference>
<dbReference type="GO" id="GO:0005524">
    <property type="term" value="F:ATP binding"/>
    <property type="evidence" value="ECO:0007669"/>
    <property type="project" value="InterPro"/>
</dbReference>
<dbReference type="InterPro" id="IPR000719">
    <property type="entry name" value="Prot_kinase_dom"/>
</dbReference>
<evidence type="ECO:0000313" key="7">
    <source>
        <dbReference type="EMBL" id="MBW4434652.1"/>
    </source>
</evidence>
<organism evidence="7 8">
    <name type="scientific">Pelatocladus maniniholoensis HA4357-MV3</name>
    <dbReference type="NCBI Taxonomy" id="1117104"/>
    <lineage>
        <taxon>Bacteria</taxon>
        <taxon>Bacillati</taxon>
        <taxon>Cyanobacteriota</taxon>
        <taxon>Cyanophyceae</taxon>
        <taxon>Nostocales</taxon>
        <taxon>Nostocaceae</taxon>
        <taxon>Pelatocladus</taxon>
    </lineage>
</organism>
<dbReference type="InterPro" id="IPR019775">
    <property type="entry name" value="WD40_repeat_CS"/>
</dbReference>
<keyword evidence="7" id="KW-0808">Transferase</keyword>
<feature type="repeat" description="WD" evidence="3">
    <location>
        <begin position="562"/>
        <end position="603"/>
    </location>
</feature>
<dbReference type="Pfam" id="PF00400">
    <property type="entry name" value="WD40"/>
    <property type="match status" value="7"/>
</dbReference>
<comment type="caution">
    <text evidence="7">The sequence shown here is derived from an EMBL/GenBank/DDBJ whole genome shotgun (WGS) entry which is preliminary data.</text>
</comment>
<evidence type="ECO:0000256" key="2">
    <source>
        <dbReference type="ARBA" id="ARBA00022737"/>
    </source>
</evidence>
<feature type="repeat" description="WD" evidence="3">
    <location>
        <begin position="520"/>
        <end position="561"/>
    </location>
</feature>
<dbReference type="AlphaFoldDB" id="A0A9E3LV99"/>
<keyword evidence="7" id="KW-0418">Kinase</keyword>
<dbReference type="Gene3D" id="2.130.10.10">
    <property type="entry name" value="YVTN repeat-like/Quinoprotein amine dehydrogenase"/>
    <property type="match status" value="3"/>
</dbReference>
<dbReference type="PROSITE" id="PS50011">
    <property type="entry name" value="PROTEIN_KINASE_DOM"/>
    <property type="match status" value="1"/>
</dbReference>
<dbReference type="InterPro" id="IPR011009">
    <property type="entry name" value="Kinase-like_dom_sf"/>
</dbReference>
<keyword evidence="5" id="KW-0812">Transmembrane</keyword>
<feature type="repeat" description="WD" evidence="3">
    <location>
        <begin position="394"/>
        <end position="435"/>
    </location>
</feature>
<keyword evidence="5" id="KW-0472">Membrane</keyword>
<keyword evidence="5" id="KW-1133">Transmembrane helix</keyword>
<dbReference type="InterPro" id="IPR001680">
    <property type="entry name" value="WD40_rpt"/>
</dbReference>
<keyword evidence="2" id="KW-0677">Repeat</keyword>
<dbReference type="PROSITE" id="PS50082">
    <property type="entry name" value="WD_REPEATS_2"/>
    <property type="match status" value="7"/>
</dbReference>
<dbReference type="InterPro" id="IPR015943">
    <property type="entry name" value="WD40/YVTN_repeat-like_dom_sf"/>
</dbReference>
<dbReference type="EMBL" id="JAHHHW010000138">
    <property type="protein sequence ID" value="MBW4434652.1"/>
    <property type="molecule type" value="Genomic_DNA"/>
</dbReference>
<dbReference type="InterPro" id="IPR050349">
    <property type="entry name" value="WD_LIS1/nudF_dynein_reg"/>
</dbReference>
<dbReference type="PRINTS" id="PR00320">
    <property type="entry name" value="GPROTEINBRPT"/>
</dbReference>
<reference evidence="7" key="1">
    <citation type="submission" date="2021-05" db="EMBL/GenBank/DDBJ databases">
        <authorList>
            <person name="Pietrasiak N."/>
            <person name="Ward R."/>
            <person name="Stajich J.E."/>
            <person name="Kurbessoian T."/>
        </authorList>
    </citation>
    <scope>NUCLEOTIDE SEQUENCE</scope>
    <source>
        <strain evidence="7">HA4357-MV3</strain>
    </source>
</reference>
<dbReference type="Gene3D" id="3.30.200.20">
    <property type="entry name" value="Phosphorylase Kinase, domain 1"/>
    <property type="match status" value="1"/>
</dbReference>
<name>A0A9E3LV99_9NOST</name>
<dbReference type="SMART" id="SM00320">
    <property type="entry name" value="WD40"/>
    <property type="match status" value="7"/>
</dbReference>
<dbReference type="PROSITE" id="PS00678">
    <property type="entry name" value="WD_REPEATS_1"/>
    <property type="match status" value="6"/>
</dbReference>
<feature type="repeat" description="WD" evidence="3">
    <location>
        <begin position="436"/>
        <end position="477"/>
    </location>
</feature>
<dbReference type="PANTHER" id="PTHR44129">
    <property type="entry name" value="WD REPEAT-CONTAINING PROTEIN POP1"/>
    <property type="match status" value="1"/>
</dbReference>
<evidence type="ECO:0000256" key="4">
    <source>
        <dbReference type="SAM" id="MobiDB-lite"/>
    </source>
</evidence>
<protein>
    <submittedName>
        <fullName evidence="7">Protein kinase</fullName>
    </submittedName>
</protein>
<evidence type="ECO:0000259" key="6">
    <source>
        <dbReference type="PROSITE" id="PS50011"/>
    </source>
</evidence>
<dbReference type="Proteomes" id="UP000813215">
    <property type="component" value="Unassembled WGS sequence"/>
</dbReference>
<dbReference type="InterPro" id="IPR036322">
    <property type="entry name" value="WD40_repeat_dom_sf"/>
</dbReference>
<feature type="repeat" description="WD" evidence="3">
    <location>
        <begin position="478"/>
        <end position="519"/>
    </location>
</feature>
<dbReference type="SUPFAM" id="SSF56112">
    <property type="entry name" value="Protein kinase-like (PK-like)"/>
    <property type="match status" value="1"/>
</dbReference>
<feature type="region of interest" description="Disordered" evidence="4">
    <location>
        <begin position="369"/>
        <end position="396"/>
    </location>
</feature>
<dbReference type="CDD" id="cd00200">
    <property type="entry name" value="WD40"/>
    <property type="match status" value="1"/>
</dbReference>
<gene>
    <name evidence="7" type="ORF">KME28_23800</name>
</gene>
<feature type="repeat" description="WD" evidence="3">
    <location>
        <begin position="654"/>
        <end position="690"/>
    </location>
</feature>
<dbReference type="CDD" id="cd14014">
    <property type="entry name" value="STKc_PknB_like"/>
    <property type="match status" value="1"/>
</dbReference>
<dbReference type="PROSITE" id="PS50294">
    <property type="entry name" value="WD_REPEATS_REGION"/>
    <property type="match status" value="7"/>
</dbReference>
<reference evidence="7" key="2">
    <citation type="journal article" date="2022" name="Microbiol. Resour. Announc.">
        <title>Metagenome Sequencing to Explore Phylogenomics of Terrestrial Cyanobacteria.</title>
        <authorList>
            <person name="Ward R.D."/>
            <person name="Stajich J.E."/>
            <person name="Johansen J.R."/>
            <person name="Huntemann M."/>
            <person name="Clum A."/>
            <person name="Foster B."/>
            <person name="Foster B."/>
            <person name="Roux S."/>
            <person name="Palaniappan K."/>
            <person name="Varghese N."/>
            <person name="Mukherjee S."/>
            <person name="Reddy T.B.K."/>
            <person name="Daum C."/>
            <person name="Copeland A."/>
            <person name="Chen I.A."/>
            <person name="Ivanova N.N."/>
            <person name="Kyrpides N.C."/>
            <person name="Shapiro N."/>
            <person name="Eloe-Fadrosh E.A."/>
            <person name="Pietrasiak N."/>
        </authorList>
    </citation>
    <scope>NUCLEOTIDE SEQUENCE</scope>
    <source>
        <strain evidence="7">HA4357-MV3</strain>
    </source>
</reference>
<feature type="repeat" description="WD" evidence="3">
    <location>
        <begin position="604"/>
        <end position="653"/>
    </location>
</feature>
<dbReference type="InterPro" id="IPR020472">
    <property type="entry name" value="WD40_PAC1"/>
</dbReference>
<evidence type="ECO:0000256" key="3">
    <source>
        <dbReference type="PROSITE-ProRule" id="PRU00221"/>
    </source>
</evidence>
<sequence length="690" mass="75922">MICCLNPDCQHPLNPDDSQYCQNCGTPLVPLLRGHYRVIDRLSVEGGFSITYLAEDIDKLNVKCVVKQLAPKVKDTGALKKAVQLFEQEAQRLEELGEHPQIPHLLAYFEQDNYLYLVQQYIDGQNLLKELQEQGRFSERKIRELLLDLLPVLKFIHDHGVVHRDIKPQNIIRRKTLHPSRERDSKGELVLIDFGASKLLTTTVQPKMGTTIGSHGYTPVEQMQDGEAYPASDLFSLGATCFYLLTGTSPSKLWMQQGYGWVSSWWQYFSTPSRGGLALSMELGRVLDKLLKIEIQERYQSADDVIRDLSRQPSPLPELDETVLSGSSKSRGGFFAQSTQKLKNKLFINAVIVILALVGVWYFQSRPQVTQSADPEPPQETVTVTQKSDEPSTLKGHASDVNSVAFDFDGQKLASGSDDKTIKIWDLVTQKEIQTLRGHSQWVWSVVFSPDGRTLASASADETVKLWDLATGSDIFTLKGHKAGVTSVAFSPDGQTLASASLDKTIKLWNVKTGKEICTLVGHSGAIASVAFSPDGQTVASGSWDKTIKLWNVNTAKNIRTLKGHSDLIVSVAFSPDGASLASGSKDKTIKLWNLATGKATLTLKAHTDKVNSVAFISNTANNKSLDSISLVSGSSDNTIKLWNLKTGKAIRTLKKDSGYIYSIAISPDGQTLASGGSAENIIKIWQVQD</sequence>
<dbReference type="GO" id="GO:0004672">
    <property type="term" value="F:protein kinase activity"/>
    <property type="evidence" value="ECO:0007669"/>
    <property type="project" value="InterPro"/>
</dbReference>
<evidence type="ECO:0000256" key="5">
    <source>
        <dbReference type="SAM" id="Phobius"/>
    </source>
</evidence>
<accession>A0A9E3LV99</accession>
<proteinExistence type="predicted"/>
<dbReference type="NCBIfam" id="NF045510">
    <property type="entry name" value="4Cys_prefix_kin"/>
    <property type="match status" value="1"/>
</dbReference>
<feature type="transmembrane region" description="Helical" evidence="5">
    <location>
        <begin position="346"/>
        <end position="363"/>
    </location>
</feature>
<evidence type="ECO:0000313" key="8">
    <source>
        <dbReference type="Proteomes" id="UP000813215"/>
    </source>
</evidence>
<dbReference type="SUPFAM" id="SSF50978">
    <property type="entry name" value="WD40 repeat-like"/>
    <property type="match status" value="1"/>
</dbReference>
<evidence type="ECO:0000256" key="1">
    <source>
        <dbReference type="ARBA" id="ARBA00022574"/>
    </source>
</evidence>
<keyword evidence="1 3" id="KW-0853">WD repeat</keyword>
<feature type="domain" description="Protein kinase" evidence="6">
    <location>
        <begin position="37"/>
        <end position="319"/>
    </location>
</feature>
<dbReference type="SMART" id="SM00220">
    <property type="entry name" value="S_TKc"/>
    <property type="match status" value="1"/>
</dbReference>